<sequence length="99" mass="10792">MAQLNPNLDTLRMSELNDGSPSFGLFIIPNSYIFRRQSTVRRHSVHIGETPILLDSVNPGVISNGWKSFGVSAVSSLAWPTLALLPLLTGKKKSTSLEV</sequence>
<reference evidence="1" key="2">
    <citation type="submission" date="2021-01" db="EMBL/GenBank/DDBJ databases">
        <authorList>
            <person name="Schikora-Tamarit M.A."/>
        </authorList>
    </citation>
    <scope>NUCLEOTIDE SEQUENCE</scope>
    <source>
        <strain evidence="1">CBS2887</strain>
    </source>
</reference>
<reference evidence="1" key="1">
    <citation type="journal article" date="2021" name="Open Biol.">
        <title>Shared evolutionary footprints suggest mitochondrial oxidative damage underlies multiple complex I losses in fungi.</title>
        <authorList>
            <person name="Schikora-Tamarit M.A."/>
            <person name="Marcet-Houben M."/>
            <person name="Nosek J."/>
            <person name="Gabaldon T."/>
        </authorList>
    </citation>
    <scope>NUCLEOTIDE SEQUENCE</scope>
    <source>
        <strain evidence="1">CBS2887</strain>
    </source>
</reference>
<name>A0A9P8TKG2_WICPI</name>
<dbReference type="Proteomes" id="UP000774326">
    <property type="component" value="Unassembled WGS sequence"/>
</dbReference>
<proteinExistence type="predicted"/>
<evidence type="ECO:0000313" key="1">
    <source>
        <dbReference type="EMBL" id="KAH3682878.1"/>
    </source>
</evidence>
<organism evidence="1 2">
    <name type="scientific">Wickerhamomyces pijperi</name>
    <name type="common">Yeast</name>
    <name type="synonym">Pichia pijperi</name>
    <dbReference type="NCBI Taxonomy" id="599730"/>
    <lineage>
        <taxon>Eukaryota</taxon>
        <taxon>Fungi</taxon>
        <taxon>Dikarya</taxon>
        <taxon>Ascomycota</taxon>
        <taxon>Saccharomycotina</taxon>
        <taxon>Saccharomycetes</taxon>
        <taxon>Phaffomycetales</taxon>
        <taxon>Wickerhamomycetaceae</taxon>
        <taxon>Wickerhamomyces</taxon>
    </lineage>
</organism>
<keyword evidence="2" id="KW-1185">Reference proteome</keyword>
<protein>
    <submittedName>
        <fullName evidence="1">Uncharacterized protein</fullName>
    </submittedName>
</protein>
<dbReference type="EMBL" id="JAEUBG010003368">
    <property type="protein sequence ID" value="KAH3682878.1"/>
    <property type="molecule type" value="Genomic_DNA"/>
</dbReference>
<dbReference type="AlphaFoldDB" id="A0A9P8TKG2"/>
<accession>A0A9P8TKG2</accession>
<comment type="caution">
    <text evidence="1">The sequence shown here is derived from an EMBL/GenBank/DDBJ whole genome shotgun (WGS) entry which is preliminary data.</text>
</comment>
<evidence type="ECO:0000313" key="2">
    <source>
        <dbReference type="Proteomes" id="UP000774326"/>
    </source>
</evidence>
<gene>
    <name evidence="1" type="ORF">WICPIJ_006160</name>
</gene>